<dbReference type="STRING" id="1227739.Hsw_2153"/>
<dbReference type="Proteomes" id="UP000019423">
    <property type="component" value="Chromosome"/>
</dbReference>
<gene>
    <name evidence="1" type="ORF">Hsw_2153</name>
</gene>
<dbReference type="KEGG" id="hsw:Hsw_2153"/>
<keyword evidence="2" id="KW-1185">Reference proteome</keyword>
<evidence type="ECO:0000313" key="1">
    <source>
        <dbReference type="EMBL" id="AHJ97748.1"/>
    </source>
</evidence>
<accession>W8EYR8</accession>
<dbReference type="RefSeq" id="WP_044002093.1">
    <property type="nucleotide sequence ID" value="NZ_CP007145.1"/>
</dbReference>
<proteinExistence type="predicted"/>
<dbReference type="OrthoDB" id="856086at2"/>
<organism evidence="1 2">
    <name type="scientific">Hymenobacter swuensis DY53</name>
    <dbReference type="NCBI Taxonomy" id="1227739"/>
    <lineage>
        <taxon>Bacteria</taxon>
        <taxon>Pseudomonadati</taxon>
        <taxon>Bacteroidota</taxon>
        <taxon>Cytophagia</taxon>
        <taxon>Cytophagales</taxon>
        <taxon>Hymenobacteraceae</taxon>
        <taxon>Hymenobacter</taxon>
    </lineage>
</organism>
<dbReference type="HOGENOM" id="CLU_2716931_0_0_10"/>
<dbReference type="EMBL" id="CP007145">
    <property type="protein sequence ID" value="AHJ97748.1"/>
    <property type="molecule type" value="Genomic_DNA"/>
</dbReference>
<dbReference type="eggNOG" id="COG3291">
    <property type="taxonomic scope" value="Bacteria"/>
</dbReference>
<name>W8EYR8_9BACT</name>
<reference evidence="1 2" key="1">
    <citation type="submission" date="2014-01" db="EMBL/GenBank/DDBJ databases">
        <title>Complete genome sequence of ionizing-radiation resistance bacterium Hymenobacter swuensis DY53.</title>
        <authorList>
            <person name="Jung J.-H."/>
            <person name="Jeong S.-W."/>
            <person name="Joe M.-H."/>
            <person name="Cho y.-j."/>
            <person name="Kim M.-K."/>
            <person name="Lim S.-Y."/>
        </authorList>
    </citation>
    <scope>NUCLEOTIDE SEQUENCE [LARGE SCALE GENOMIC DNA]</scope>
    <source>
        <strain evidence="1 2">DY53</strain>
    </source>
</reference>
<dbReference type="PATRIC" id="fig|1227739.3.peg.2359"/>
<protein>
    <recommendedName>
        <fullName evidence="3">PKD domain-containing protein</fullName>
    </recommendedName>
</protein>
<dbReference type="AlphaFoldDB" id="W8EYR8"/>
<evidence type="ECO:0000313" key="2">
    <source>
        <dbReference type="Proteomes" id="UP000019423"/>
    </source>
</evidence>
<evidence type="ECO:0008006" key="3">
    <source>
        <dbReference type="Google" id="ProtNLM"/>
    </source>
</evidence>
<sequence length="72" mass="7780">MRSATVADQEHGAGQLSYLWQCYLHHADYEHPEPTQTTPTGSLTTSALGCGAETYYYRVVLTVTDAAGLATT</sequence>